<organism evidence="2 3">
    <name type="scientific">Rotaria sordida</name>
    <dbReference type="NCBI Taxonomy" id="392033"/>
    <lineage>
        <taxon>Eukaryota</taxon>
        <taxon>Metazoa</taxon>
        <taxon>Spiralia</taxon>
        <taxon>Gnathifera</taxon>
        <taxon>Rotifera</taxon>
        <taxon>Eurotatoria</taxon>
        <taxon>Bdelloidea</taxon>
        <taxon>Philodinida</taxon>
        <taxon>Philodinidae</taxon>
        <taxon>Rotaria</taxon>
    </lineage>
</organism>
<evidence type="ECO:0000313" key="1">
    <source>
        <dbReference type="EMBL" id="CAF1400221.1"/>
    </source>
</evidence>
<gene>
    <name evidence="2" type="ORF">JBS370_LOCUS25423</name>
    <name evidence="1" type="ORF">ZHD862_LOCUS33090</name>
</gene>
<accession>A0A819MY72</accession>
<sequence>MAYTIQPLSSPPPNYFNICPDQPPQYSTIAKQKLNDQTIPSHPPPPYSDPIVSLVARPAPQIERETIAQNLSFCSL</sequence>
<dbReference type="EMBL" id="CAJNOT010003795">
    <property type="protein sequence ID" value="CAF1400221.1"/>
    <property type="molecule type" value="Genomic_DNA"/>
</dbReference>
<comment type="caution">
    <text evidence="2">The sequence shown here is derived from an EMBL/GenBank/DDBJ whole genome shotgun (WGS) entry which is preliminary data.</text>
</comment>
<proteinExistence type="predicted"/>
<dbReference type="Proteomes" id="UP000663836">
    <property type="component" value="Unassembled WGS sequence"/>
</dbReference>
<name>A0A819MY72_9BILA</name>
<dbReference type="EMBL" id="CAJOBD010004219">
    <property type="protein sequence ID" value="CAF3985541.1"/>
    <property type="molecule type" value="Genomic_DNA"/>
</dbReference>
<dbReference type="Proteomes" id="UP000663864">
    <property type="component" value="Unassembled WGS sequence"/>
</dbReference>
<reference evidence="2" key="1">
    <citation type="submission" date="2021-02" db="EMBL/GenBank/DDBJ databases">
        <authorList>
            <person name="Nowell W R."/>
        </authorList>
    </citation>
    <scope>NUCLEOTIDE SEQUENCE</scope>
</reference>
<evidence type="ECO:0000313" key="2">
    <source>
        <dbReference type="EMBL" id="CAF3985541.1"/>
    </source>
</evidence>
<protein>
    <submittedName>
        <fullName evidence="2">Uncharacterized protein</fullName>
    </submittedName>
</protein>
<dbReference type="AlphaFoldDB" id="A0A819MY72"/>
<evidence type="ECO:0000313" key="3">
    <source>
        <dbReference type="Proteomes" id="UP000663836"/>
    </source>
</evidence>